<protein>
    <submittedName>
        <fullName evidence="3">Proteophosphoglycan related protein</fullName>
    </submittedName>
</protein>
<organism evidence="3 4">
    <name type="scientific">Cyclospora cayetanensis</name>
    <dbReference type="NCBI Taxonomy" id="88456"/>
    <lineage>
        <taxon>Eukaryota</taxon>
        <taxon>Sar</taxon>
        <taxon>Alveolata</taxon>
        <taxon>Apicomplexa</taxon>
        <taxon>Conoidasida</taxon>
        <taxon>Coccidia</taxon>
        <taxon>Eucoccidiorida</taxon>
        <taxon>Eimeriorina</taxon>
        <taxon>Eimeriidae</taxon>
        <taxon>Cyclospora</taxon>
    </lineage>
</organism>
<evidence type="ECO:0000256" key="2">
    <source>
        <dbReference type="SAM" id="MobiDB-lite"/>
    </source>
</evidence>
<reference evidence="3 4" key="1">
    <citation type="journal article" date="2016" name="BMC Genomics">
        <title>Comparative genomics reveals Cyclospora cayetanensis possesses coccidia-like metabolism and invasion components but unique surface antigens.</title>
        <authorList>
            <person name="Liu S."/>
            <person name="Wang L."/>
            <person name="Zheng H."/>
            <person name="Xu Z."/>
            <person name="Roellig D.M."/>
            <person name="Li N."/>
            <person name="Frace M.A."/>
            <person name="Tang K."/>
            <person name="Arrowood M.J."/>
            <person name="Moss D.M."/>
            <person name="Zhang L."/>
            <person name="Feng Y."/>
            <person name="Xiao L."/>
        </authorList>
    </citation>
    <scope>NUCLEOTIDE SEQUENCE [LARGE SCALE GENOMIC DNA]</scope>
    <source>
        <strain evidence="3 4">CHN_HEN01</strain>
    </source>
</reference>
<feature type="region of interest" description="Disordered" evidence="2">
    <location>
        <begin position="408"/>
        <end position="428"/>
    </location>
</feature>
<feature type="compositionally biased region" description="Basic and acidic residues" evidence="2">
    <location>
        <begin position="329"/>
        <end position="339"/>
    </location>
</feature>
<feature type="compositionally biased region" description="Polar residues" evidence="2">
    <location>
        <begin position="276"/>
        <end position="292"/>
    </location>
</feature>
<feature type="compositionally biased region" description="Basic and acidic residues" evidence="2">
    <location>
        <begin position="524"/>
        <end position="537"/>
    </location>
</feature>
<dbReference type="InParanoid" id="A0A1D3CXG3"/>
<feature type="compositionally biased region" description="Low complexity" evidence="2">
    <location>
        <begin position="418"/>
        <end position="428"/>
    </location>
</feature>
<dbReference type="EMBL" id="JROU02001599">
    <property type="protein sequence ID" value="OEH75887.1"/>
    <property type="molecule type" value="Genomic_DNA"/>
</dbReference>
<feature type="compositionally biased region" description="Polar residues" evidence="2">
    <location>
        <begin position="506"/>
        <end position="515"/>
    </location>
</feature>
<proteinExistence type="predicted"/>
<dbReference type="AlphaFoldDB" id="A0A1D3CXG3"/>
<feature type="region of interest" description="Disordered" evidence="2">
    <location>
        <begin position="260"/>
        <end position="292"/>
    </location>
</feature>
<feature type="compositionally biased region" description="Low complexity" evidence="2">
    <location>
        <begin position="540"/>
        <end position="552"/>
    </location>
</feature>
<keyword evidence="4" id="KW-1185">Reference proteome</keyword>
<accession>A0A1D3CXG3</accession>
<feature type="region of interest" description="Disordered" evidence="2">
    <location>
        <begin position="316"/>
        <end position="348"/>
    </location>
</feature>
<dbReference type="VEuPathDB" id="ToxoDB:cyc_03002"/>
<feature type="coiled-coil region" evidence="1">
    <location>
        <begin position="95"/>
        <end position="136"/>
    </location>
</feature>
<evidence type="ECO:0000313" key="4">
    <source>
        <dbReference type="Proteomes" id="UP000095192"/>
    </source>
</evidence>
<gene>
    <name evidence="3" type="ORF">cyc_03002</name>
</gene>
<feature type="region of interest" description="Disordered" evidence="2">
    <location>
        <begin position="35"/>
        <end position="55"/>
    </location>
</feature>
<evidence type="ECO:0000313" key="3">
    <source>
        <dbReference type="EMBL" id="OEH75887.1"/>
    </source>
</evidence>
<feature type="compositionally biased region" description="Polar residues" evidence="2">
    <location>
        <begin position="478"/>
        <end position="488"/>
    </location>
</feature>
<keyword evidence="1" id="KW-0175">Coiled coil</keyword>
<feature type="region of interest" description="Disordered" evidence="2">
    <location>
        <begin position="467"/>
        <end position="563"/>
    </location>
</feature>
<evidence type="ECO:0000256" key="1">
    <source>
        <dbReference type="SAM" id="Coils"/>
    </source>
</evidence>
<sequence length="1041" mass="112160">MKYYTEEPPVTSIAGCAETHAMGGPTGSLRLVTEEPQRKSLAPGGTTVDGKETPADLPIERTRLESPSPGKSLIGDLDTRALDDQLDGRCDIAIVAELQEALWLAQDQLAAEQRQRATERRQYEVFQDEYLRLQEESASNSRRYTVAEALVQTTLSVVKEAAPQASAKTSRSLAATAIEEKEYLARLLQRTQAELYSITKFVEDVIPKFSRKICTLVEQGNTMVALLASIWPEARLRQHIDELALSDQPLAQRALRFSVGTGHPTTPPPQPVTATLHSNSPTRKASLNSTGARHTAIRAEARRNEGLLAVLQPKEIAGTGQQTKTANAAKERHNLEHNPRTNPAQGRLLSANDTTSCRSAATRPLQPPQLLSRQGTLPQHTEALASKTTLPGSVSIEKQMDSRAPFLGLSGHKNGTKLVPSRPPSVARPRLLQATTPRKTKTLDSNIYLTPSHARIPTVTLTVAKGVSHGPAAPSARDASQSSRSHVTTSRKDAQSEVSSFKKDSSAVTTLTAQRKASVRKARLPKEHSLQQRETHGHSARPASVRSASRASTKPTNVAVAHPSASQSVSVGWGLRATQPQPLPAALQIGSMPCRRSCGPVFSSGREQMRRRESLVEFLKDPEEEQFARRLFEDLSQLVAIDTDDVDPGIGQAAVSDTNVAHSQKKKLPPLPPSIKPLANASVNDAGHNADSAPSFTPMTKPLEAKRITNSPMGLKASKAPVNAPPPVSHAASTSSVQCEDLAAEQSEPIRSGTTDLVKGVVGGRHGQTVLAHKPAAVIRPSVVSVKGTQCTGIGTNLSEHKYSKESASALEGNIAGVPTAKPGSLIQANHVSTAQPSPPPLPTSIAPEVQRAQLRQTQLPTTGCSGTLRTAVRLVAPAGQNSGAVDQHRLPAGQAMTSSKWNNNVFCSVPGRSSLPADYSRFSPPQGSENLAHHKQTCITHGSSGAMPWLASTAPQRQTFVFNNPCSYNAQQQYFLQQHMRHQQMMYQAQQAQHLQQIFPGQQQKDSPELQFFIGSTGQTFAARQRQPACHSVLSAVFRR</sequence>
<name>A0A1D3CXG3_9EIME</name>
<comment type="caution">
    <text evidence="3">The sequence shown here is derived from an EMBL/GenBank/DDBJ whole genome shotgun (WGS) entry which is preliminary data.</text>
</comment>
<dbReference type="VEuPathDB" id="ToxoDB:LOC34619765"/>
<feature type="compositionally biased region" description="Basic and acidic residues" evidence="2">
    <location>
        <begin position="490"/>
        <end position="505"/>
    </location>
</feature>
<dbReference type="Proteomes" id="UP000095192">
    <property type="component" value="Unassembled WGS sequence"/>
</dbReference>